<keyword evidence="3" id="KW-1185">Reference proteome</keyword>
<dbReference type="Proteomes" id="UP000092461">
    <property type="component" value="Unassembled WGS sequence"/>
</dbReference>
<dbReference type="VEuPathDB" id="VectorBase:LLOJ003134"/>
<organism evidence="2 3">
    <name type="scientific">Lutzomyia longipalpis</name>
    <name type="common">Sand fly</name>
    <dbReference type="NCBI Taxonomy" id="7200"/>
    <lineage>
        <taxon>Eukaryota</taxon>
        <taxon>Metazoa</taxon>
        <taxon>Ecdysozoa</taxon>
        <taxon>Arthropoda</taxon>
        <taxon>Hexapoda</taxon>
        <taxon>Insecta</taxon>
        <taxon>Pterygota</taxon>
        <taxon>Neoptera</taxon>
        <taxon>Endopterygota</taxon>
        <taxon>Diptera</taxon>
        <taxon>Nematocera</taxon>
        <taxon>Psychodoidea</taxon>
        <taxon>Psychodidae</taxon>
        <taxon>Lutzomyia</taxon>
        <taxon>Lutzomyia</taxon>
    </lineage>
</organism>
<name>A0A1B0CFL3_LUTLO</name>
<evidence type="ECO:0000313" key="2">
    <source>
        <dbReference type="EnsemblMetazoa" id="LLOJ003134-PA"/>
    </source>
</evidence>
<evidence type="ECO:0000313" key="3">
    <source>
        <dbReference type="Proteomes" id="UP000092461"/>
    </source>
</evidence>
<feature type="compositionally biased region" description="Low complexity" evidence="1">
    <location>
        <begin position="51"/>
        <end position="70"/>
    </location>
</feature>
<feature type="region of interest" description="Disordered" evidence="1">
    <location>
        <begin position="1"/>
        <end position="79"/>
    </location>
</feature>
<accession>A0A1B0CFL3</accession>
<dbReference type="EMBL" id="AJWK01010169">
    <property type="status" value="NOT_ANNOTATED_CDS"/>
    <property type="molecule type" value="Genomic_DNA"/>
</dbReference>
<reference evidence="2" key="1">
    <citation type="submission" date="2020-05" db="UniProtKB">
        <authorList>
            <consortium name="EnsemblMetazoa"/>
        </authorList>
    </citation>
    <scope>IDENTIFICATION</scope>
    <source>
        <strain evidence="2">Jacobina</strain>
    </source>
</reference>
<dbReference type="EnsemblMetazoa" id="LLOJ003134-RA">
    <property type="protein sequence ID" value="LLOJ003134-PA"/>
    <property type="gene ID" value="LLOJ003134"/>
</dbReference>
<evidence type="ECO:0000256" key="1">
    <source>
        <dbReference type="SAM" id="MobiDB-lite"/>
    </source>
</evidence>
<sequence>MSGIPFKALPAAHRISPLGSSSLASRPKARRRSCSKGSGPDATRAAMANFRMTTRSSSSSGMRYSAMSGMITKDSSGAP</sequence>
<dbReference type="AlphaFoldDB" id="A0A1B0CFL3"/>
<protein>
    <submittedName>
        <fullName evidence="2">Uncharacterized protein</fullName>
    </submittedName>
</protein>
<proteinExistence type="predicted"/>